<reference evidence="12" key="1">
    <citation type="submission" date="2020-12" db="EMBL/GenBank/DDBJ databases">
        <title>M. sibirica DSM 26468T genome.</title>
        <authorList>
            <person name="Thieme N."/>
            <person name="Rettenmaier R."/>
            <person name="Zverlov V."/>
            <person name="Liebl W."/>
        </authorList>
    </citation>
    <scope>NUCLEOTIDE SEQUENCE</scope>
    <source>
        <strain evidence="12">DSM 26468</strain>
    </source>
</reference>
<dbReference type="Pfam" id="PF07282">
    <property type="entry name" value="Cas12f1-like_TNB"/>
    <property type="match status" value="1"/>
</dbReference>
<dbReference type="AlphaFoldDB" id="A0A8J7KXG9"/>
<proteinExistence type="inferred from homology"/>
<evidence type="ECO:0000313" key="13">
    <source>
        <dbReference type="Proteomes" id="UP000623269"/>
    </source>
</evidence>
<dbReference type="GO" id="GO:0046872">
    <property type="term" value="F:metal ion binding"/>
    <property type="evidence" value="ECO:0007669"/>
    <property type="project" value="UniProtKB-KW"/>
</dbReference>
<organism evidence="12 13">
    <name type="scientific">Mobilitalea sibirica</name>
    <dbReference type="NCBI Taxonomy" id="1462919"/>
    <lineage>
        <taxon>Bacteria</taxon>
        <taxon>Bacillati</taxon>
        <taxon>Bacillota</taxon>
        <taxon>Clostridia</taxon>
        <taxon>Lachnospirales</taxon>
        <taxon>Lachnospiraceae</taxon>
        <taxon>Mobilitalea</taxon>
    </lineage>
</organism>
<keyword evidence="13" id="KW-1185">Reference proteome</keyword>
<feature type="domain" description="Transposase putative helix-turn-helix" evidence="11">
    <location>
        <begin position="1"/>
        <end position="48"/>
    </location>
</feature>
<gene>
    <name evidence="12" type="ORF">I5677_16710</name>
</gene>
<dbReference type="GO" id="GO:0003677">
    <property type="term" value="F:DNA binding"/>
    <property type="evidence" value="ECO:0007669"/>
    <property type="project" value="UniProtKB-KW"/>
</dbReference>
<dbReference type="EMBL" id="JAEAGR010000026">
    <property type="protein sequence ID" value="MBH1942535.1"/>
    <property type="molecule type" value="Genomic_DNA"/>
</dbReference>
<evidence type="ECO:0000256" key="8">
    <source>
        <dbReference type="SAM" id="MobiDB-lite"/>
    </source>
</evidence>
<dbReference type="NCBIfam" id="NF038281">
    <property type="entry name" value="IS200_TnpB"/>
    <property type="match status" value="1"/>
</dbReference>
<dbReference type="Proteomes" id="UP000623269">
    <property type="component" value="Unassembled WGS sequence"/>
</dbReference>
<keyword evidence="5" id="KW-0862">Zinc</keyword>
<dbReference type="InterPro" id="IPR053522">
    <property type="entry name" value="RNA-guided_endonuclease_TnpB"/>
</dbReference>
<evidence type="ECO:0000256" key="7">
    <source>
        <dbReference type="ARBA" id="ARBA00023172"/>
    </source>
</evidence>
<keyword evidence="7" id="KW-0233">DNA recombination</keyword>
<feature type="compositionally biased region" description="Basic residues" evidence="8">
    <location>
        <begin position="210"/>
        <end position="225"/>
    </location>
</feature>
<keyword evidence="4" id="KW-0479">Metal-binding</keyword>
<feature type="domain" description="Probable transposase IS891/IS1136/IS1341" evidence="9">
    <location>
        <begin position="164"/>
        <end position="277"/>
    </location>
</feature>
<dbReference type="NCBIfam" id="NF040570">
    <property type="entry name" value="guided_TnpB"/>
    <property type="match status" value="1"/>
</dbReference>
<evidence type="ECO:0000259" key="9">
    <source>
        <dbReference type="Pfam" id="PF01385"/>
    </source>
</evidence>
<evidence type="ECO:0000256" key="2">
    <source>
        <dbReference type="ARBA" id="ARBA00011044"/>
    </source>
</evidence>
<evidence type="ECO:0000256" key="3">
    <source>
        <dbReference type="ARBA" id="ARBA00022578"/>
    </source>
</evidence>
<evidence type="ECO:0000259" key="11">
    <source>
        <dbReference type="Pfam" id="PF12323"/>
    </source>
</evidence>
<accession>A0A8J7KXG9</accession>
<dbReference type="GO" id="GO:0006310">
    <property type="term" value="P:DNA recombination"/>
    <property type="evidence" value="ECO:0007669"/>
    <property type="project" value="UniProtKB-KW"/>
</dbReference>
<evidence type="ECO:0000259" key="10">
    <source>
        <dbReference type="Pfam" id="PF07282"/>
    </source>
</evidence>
<dbReference type="PANTHER" id="PTHR30405:SF25">
    <property type="entry name" value="RNA-GUIDED DNA ENDONUCLEASE INSQ-RELATED"/>
    <property type="match status" value="1"/>
</dbReference>
<dbReference type="GO" id="GO:0032196">
    <property type="term" value="P:transposition"/>
    <property type="evidence" value="ECO:0007669"/>
    <property type="project" value="UniProtKB-KW"/>
</dbReference>
<dbReference type="InterPro" id="IPR001959">
    <property type="entry name" value="Transposase"/>
</dbReference>
<evidence type="ECO:0000256" key="6">
    <source>
        <dbReference type="ARBA" id="ARBA00023125"/>
    </source>
</evidence>
<evidence type="ECO:0000256" key="1">
    <source>
        <dbReference type="ARBA" id="ARBA00008761"/>
    </source>
</evidence>
<dbReference type="Pfam" id="PF12323">
    <property type="entry name" value="HTH_OrfB_IS605"/>
    <property type="match status" value="1"/>
</dbReference>
<evidence type="ECO:0000256" key="5">
    <source>
        <dbReference type="ARBA" id="ARBA00022833"/>
    </source>
</evidence>
<comment type="similarity">
    <text evidence="2">In the N-terminal section; belongs to the transposase 2 family.</text>
</comment>
<comment type="caution">
    <text evidence="12">The sequence shown here is derived from an EMBL/GenBank/DDBJ whole genome shotgun (WGS) entry which is preliminary data.</text>
</comment>
<dbReference type="InterPro" id="IPR010095">
    <property type="entry name" value="Cas12f1-like_TNB"/>
</dbReference>
<dbReference type="RefSeq" id="WP_197662789.1">
    <property type="nucleotide sequence ID" value="NZ_JAEAGR010000026.1"/>
</dbReference>
<sequence>MEITKGMVFRIYPTKAQEEKINKTLGCCRYVYNHFLSVRTNIYKETGKGISYYKTSAMLTDLKKELGWLKEADSMALQEALRNLDRSFQNFFEKRANYPTFHSKRSNNQSYRTRNQNNGIRIVGKYINIPKLGHIKFKQTMFIEGSILNATLRRKPSGKYFISLCVKQEIKPLINNGGKIGIDVGIKSFYSDSNGNVIENPKYLNKTLKKVKREQKRLSRKQKGSKNRDKQRLCLARAHEKISNQRNDFLQKQSTILVRENQTICIENLRIRNMLKNHKLARSISDVAWGNFYKMLEYKSVWYGTEIRRIPTFYPSSQTCSNCGYLNKDVKNLTVRKWICPCCSKEHDRDNNASINILIKGLQQSA</sequence>
<dbReference type="InterPro" id="IPR021027">
    <property type="entry name" value="Transposase_put_HTH"/>
</dbReference>
<dbReference type="Pfam" id="PF01385">
    <property type="entry name" value="OrfB_IS605"/>
    <property type="match status" value="1"/>
</dbReference>
<comment type="similarity">
    <text evidence="1">In the C-terminal section; belongs to the transposase 35 family.</text>
</comment>
<keyword evidence="3" id="KW-0815">Transposition</keyword>
<feature type="region of interest" description="Disordered" evidence="8">
    <location>
        <begin position="210"/>
        <end position="231"/>
    </location>
</feature>
<dbReference type="InterPro" id="IPR051399">
    <property type="entry name" value="RNA-guided_DNA_endo/Transpos"/>
</dbReference>
<evidence type="ECO:0000313" key="12">
    <source>
        <dbReference type="EMBL" id="MBH1942535.1"/>
    </source>
</evidence>
<keyword evidence="6" id="KW-0238">DNA-binding</keyword>
<protein>
    <submittedName>
        <fullName evidence="12">Transposase</fullName>
    </submittedName>
</protein>
<dbReference type="NCBIfam" id="TIGR01766">
    <property type="entry name" value="IS200/IS605 family accessory protein TnpB-like domain"/>
    <property type="match status" value="1"/>
</dbReference>
<dbReference type="PANTHER" id="PTHR30405">
    <property type="entry name" value="TRANSPOSASE"/>
    <property type="match status" value="1"/>
</dbReference>
<feature type="domain" description="Cas12f1-like TNB" evidence="10">
    <location>
        <begin position="289"/>
        <end position="357"/>
    </location>
</feature>
<evidence type="ECO:0000256" key="4">
    <source>
        <dbReference type="ARBA" id="ARBA00022723"/>
    </source>
</evidence>
<name>A0A8J7KXG9_9FIRM</name>